<evidence type="ECO:0000313" key="2">
    <source>
        <dbReference type="EMBL" id="AND16182.1"/>
    </source>
</evidence>
<keyword evidence="3" id="KW-1185">Reference proteome</keyword>
<feature type="transmembrane region" description="Helical" evidence="1">
    <location>
        <begin position="46"/>
        <end position="65"/>
    </location>
</feature>
<name>A0A160KRG5_9MICO</name>
<sequence length="209" mass="20628">MTAAPGSPALLLASALQSASWTGVVLVLLAGLAGAVLAVRLRRPQLAWIALVAAAAAFLLTAIAGPSAPPIHSMLVTVFAFALAIVGGGPVVLLTLDLATADSRTGSHGGIMVAGSSRPANGGAPSAIGQPIEVLRGGTTIGVLERIAAAGAVMSGLPEGIAVVVAIKGVGRFSELASPEARERFIIGTLASLAWSAALGVLSRLYLTG</sequence>
<feature type="transmembrane region" description="Helical" evidence="1">
    <location>
        <begin position="71"/>
        <end position="96"/>
    </location>
</feature>
<dbReference type="AlphaFoldDB" id="A0A160KRG5"/>
<dbReference type="STRING" id="33888.A6122_1033"/>
<dbReference type="PATRIC" id="fig|33888.3.peg.1139"/>
<keyword evidence="1" id="KW-0812">Transmembrane</keyword>
<dbReference type="KEGG" id="rtn:A6122_1033"/>
<dbReference type="EMBL" id="CP015515">
    <property type="protein sequence ID" value="AND16182.1"/>
    <property type="molecule type" value="Genomic_DNA"/>
</dbReference>
<proteinExistence type="predicted"/>
<dbReference type="Proteomes" id="UP000077071">
    <property type="component" value="Chromosome"/>
</dbReference>
<accession>A0A160KRG5</accession>
<evidence type="ECO:0000313" key="3">
    <source>
        <dbReference type="Proteomes" id="UP000077071"/>
    </source>
</evidence>
<feature type="transmembrane region" description="Helical" evidence="1">
    <location>
        <begin position="20"/>
        <end position="39"/>
    </location>
</feature>
<reference evidence="2 3" key="1">
    <citation type="submission" date="2016-05" db="EMBL/GenBank/DDBJ databases">
        <title>Complete genome sequence of Rathayibacter tritici NCPPB 1953.</title>
        <authorList>
            <person name="Park J."/>
            <person name="Lee H.-H."/>
            <person name="Lee S.-W."/>
            <person name="Seo Y.-S."/>
        </authorList>
    </citation>
    <scope>NUCLEOTIDE SEQUENCE [LARGE SCALE GENOMIC DNA]</scope>
    <source>
        <strain evidence="2 3">NCPPB 1953</strain>
    </source>
</reference>
<dbReference type="OrthoDB" id="3388334at2"/>
<evidence type="ECO:0000256" key="1">
    <source>
        <dbReference type="SAM" id="Phobius"/>
    </source>
</evidence>
<gene>
    <name evidence="2" type="ORF">A6122_1033</name>
</gene>
<keyword evidence="1" id="KW-1133">Transmembrane helix</keyword>
<feature type="transmembrane region" description="Helical" evidence="1">
    <location>
        <begin position="185"/>
        <end position="207"/>
    </location>
</feature>
<organism evidence="2 3">
    <name type="scientific">Rathayibacter tritici</name>
    <dbReference type="NCBI Taxonomy" id="33888"/>
    <lineage>
        <taxon>Bacteria</taxon>
        <taxon>Bacillati</taxon>
        <taxon>Actinomycetota</taxon>
        <taxon>Actinomycetes</taxon>
        <taxon>Micrococcales</taxon>
        <taxon>Microbacteriaceae</taxon>
        <taxon>Rathayibacter</taxon>
    </lineage>
</organism>
<keyword evidence="1" id="KW-0472">Membrane</keyword>
<dbReference type="RefSeq" id="WP_068252443.1">
    <property type="nucleotide sequence ID" value="NZ_CP015515.1"/>
</dbReference>
<protein>
    <submittedName>
        <fullName evidence="2">Uncharacterized protein</fullName>
    </submittedName>
</protein>